<organism evidence="3 4">
    <name type="scientific">Pseudomonas canadensis</name>
    <dbReference type="NCBI Taxonomy" id="915099"/>
    <lineage>
        <taxon>Bacteria</taxon>
        <taxon>Pseudomonadati</taxon>
        <taxon>Pseudomonadota</taxon>
        <taxon>Gammaproteobacteria</taxon>
        <taxon>Pseudomonadales</taxon>
        <taxon>Pseudomonadaceae</taxon>
        <taxon>Pseudomonas</taxon>
    </lineage>
</organism>
<keyword evidence="4" id="KW-1185">Reference proteome</keyword>
<evidence type="ECO:0000313" key="4">
    <source>
        <dbReference type="Proteomes" id="UP001322392"/>
    </source>
</evidence>
<keyword evidence="3" id="KW-0540">Nuclease</keyword>
<protein>
    <submittedName>
        <fullName evidence="3">HNH endonuclease signature motif containing protein</fullName>
        <ecNumber evidence="3">3.1.-.-</ecNumber>
    </submittedName>
</protein>
<evidence type="ECO:0000259" key="2">
    <source>
        <dbReference type="Pfam" id="PF13391"/>
    </source>
</evidence>
<keyword evidence="3" id="KW-0378">Hydrolase</keyword>
<dbReference type="GO" id="GO:0016787">
    <property type="term" value="F:hydrolase activity"/>
    <property type="evidence" value="ECO:0007669"/>
    <property type="project" value="UniProtKB-KW"/>
</dbReference>
<dbReference type="Pfam" id="PF13391">
    <property type="entry name" value="HNH_2"/>
    <property type="match status" value="1"/>
</dbReference>
<feature type="domain" description="HNH nuclease" evidence="2">
    <location>
        <begin position="294"/>
        <end position="346"/>
    </location>
</feature>
<sequence length="396" mass="44603">MNRSDFEAAIDRFKKKDYSAKLVTPDWYLVDADGANYPLKFVYALAKGIHPRDTHTDDAKIAARDAGYEIFDVKSTEREISADRVPNYWWVNHKQTHQAELEGGYIWSPTENQNGARNQTYINLTLVRPGDIVISYAGTAIRAIGVATSSYEERSKPKAFGQVGQNWPDTGWLVPIEWSVLPQPISPKVHLADIVKLLPVKNSPLQINGNGNQGCYLAGISNELGSFVLKLTQGVNVATVERLQELEEQIEEDAIERDIRESEELPPTEREQLVRSRVGQGAFRLQVLKIEKFCRITNIADERFLIASHIKPWRDCSNIERLDGHNGLMLAPHADRLFDRGWISFKDNGDLLVATDAPLAVIDAWGFKAAANVGSFSVKQRAYLEYHRAEIFRGIT</sequence>
<accession>A0ABZ0ZZX1</accession>
<feature type="coiled-coil region" evidence="1">
    <location>
        <begin position="236"/>
        <end position="263"/>
    </location>
</feature>
<dbReference type="EMBL" id="CP139639">
    <property type="protein sequence ID" value="WRI22646.1"/>
    <property type="molecule type" value="Genomic_DNA"/>
</dbReference>
<dbReference type="InterPro" id="IPR003615">
    <property type="entry name" value="HNH_nuc"/>
</dbReference>
<dbReference type="RefSeq" id="WP_323986464.1">
    <property type="nucleotide sequence ID" value="NZ_CP139639.1"/>
</dbReference>
<evidence type="ECO:0000313" key="3">
    <source>
        <dbReference type="EMBL" id="WRI22646.1"/>
    </source>
</evidence>
<dbReference type="GO" id="GO:0004519">
    <property type="term" value="F:endonuclease activity"/>
    <property type="evidence" value="ECO:0007669"/>
    <property type="project" value="UniProtKB-KW"/>
</dbReference>
<proteinExistence type="predicted"/>
<gene>
    <name evidence="3" type="ORF">SPL95_18735</name>
</gene>
<keyword evidence="1" id="KW-0175">Coiled coil</keyword>
<evidence type="ECO:0000256" key="1">
    <source>
        <dbReference type="SAM" id="Coils"/>
    </source>
</evidence>
<name>A0ABZ0ZZX1_9PSED</name>
<reference evidence="3 4" key="1">
    <citation type="submission" date="2023-12" db="EMBL/GenBank/DDBJ databases">
        <title>First complete genome sequence of Pseudomonas canadensis strain Pcan-CK-23 isolated from homogenized tissues of Zophobas morio larvae.</title>
        <authorList>
            <person name="Kundlacz C."/>
            <person name="Aldeia C."/>
            <person name="Eddoubaji Y."/>
            <person name="Campos-Madueno E.I."/>
            <person name="Endimiani A."/>
        </authorList>
    </citation>
    <scope>NUCLEOTIDE SEQUENCE [LARGE SCALE GENOMIC DNA]</scope>
    <source>
        <strain evidence="3 4">Pcan-CK-23</strain>
    </source>
</reference>
<keyword evidence="3" id="KW-0255">Endonuclease</keyword>
<dbReference type="EC" id="3.1.-.-" evidence="3"/>
<dbReference type="Proteomes" id="UP001322392">
    <property type="component" value="Chromosome"/>
</dbReference>